<protein>
    <submittedName>
        <fullName evidence="2">Head closure knob</fullName>
    </submittedName>
</protein>
<dbReference type="EMBL" id="BK015850">
    <property type="protein sequence ID" value="DAE28071.1"/>
    <property type="molecule type" value="Genomic_DNA"/>
</dbReference>
<proteinExistence type="predicted"/>
<sequence length="119" mass="13379">MSLLDDFARDCTLLDKTRQPDGEGGYTIAWTDGATFKNYFALDTSMQARAAEKQGVTSVYSALVDKDVPIEYGDFYRDNSTDTTYRVTSDPEEKKAPESASAGLRRLKFFTVERKDLPQ</sequence>
<evidence type="ECO:0000313" key="2">
    <source>
        <dbReference type="EMBL" id="DAE28071.1"/>
    </source>
</evidence>
<name>A0A8S5R9P8_9CAUD</name>
<accession>A0A8S5R9P8</accession>
<evidence type="ECO:0000256" key="1">
    <source>
        <dbReference type="SAM" id="MobiDB-lite"/>
    </source>
</evidence>
<feature type="region of interest" description="Disordered" evidence="1">
    <location>
        <begin position="81"/>
        <end position="101"/>
    </location>
</feature>
<organism evidence="2">
    <name type="scientific">Siphoviridae sp. ctkfT29</name>
    <dbReference type="NCBI Taxonomy" id="2827278"/>
    <lineage>
        <taxon>Viruses</taxon>
        <taxon>Duplodnaviria</taxon>
        <taxon>Heunggongvirae</taxon>
        <taxon>Uroviricota</taxon>
        <taxon>Caudoviricetes</taxon>
    </lineage>
</organism>
<reference evidence="2" key="1">
    <citation type="journal article" date="2021" name="Proc. Natl. Acad. Sci. U.S.A.">
        <title>A Catalog of Tens of Thousands of Viruses from Human Metagenomes Reveals Hidden Associations with Chronic Diseases.</title>
        <authorList>
            <person name="Tisza M.J."/>
            <person name="Buck C.B."/>
        </authorList>
    </citation>
    <scope>NUCLEOTIDE SEQUENCE</scope>
    <source>
        <strain evidence="2">CtkfT29</strain>
    </source>
</reference>